<dbReference type="EMBL" id="JAACXV010014559">
    <property type="protein sequence ID" value="KAF7266164.1"/>
    <property type="molecule type" value="Genomic_DNA"/>
</dbReference>
<feature type="compositionally biased region" description="Basic and acidic residues" evidence="1">
    <location>
        <begin position="16"/>
        <end position="27"/>
    </location>
</feature>
<sequence>MEARDPTHEKQKRNTPAREREKIDRRRPTFCRQAVDPTGTGGPNPPRICHEQKLKGSRNRAFSRFNCRLSGTRNCSFLRPVPPWGRRGGGWGSVEGLFVGGGTRYDDNEGDGECFRNTVNVLLLWFDIG</sequence>
<reference evidence="2" key="1">
    <citation type="submission" date="2020-08" db="EMBL/GenBank/DDBJ databases">
        <title>Genome sequencing and assembly of the red palm weevil Rhynchophorus ferrugineus.</title>
        <authorList>
            <person name="Dias G.B."/>
            <person name="Bergman C.M."/>
            <person name="Manee M."/>
        </authorList>
    </citation>
    <scope>NUCLEOTIDE SEQUENCE</scope>
    <source>
        <strain evidence="2">AA-2017</strain>
        <tissue evidence="2">Whole larva</tissue>
    </source>
</reference>
<protein>
    <submittedName>
        <fullName evidence="2">Uncharacterized protein</fullName>
    </submittedName>
</protein>
<name>A0A834HSA6_RHYFE</name>
<feature type="region of interest" description="Disordered" evidence="1">
    <location>
        <begin position="1"/>
        <end position="47"/>
    </location>
</feature>
<evidence type="ECO:0000313" key="2">
    <source>
        <dbReference type="EMBL" id="KAF7266164.1"/>
    </source>
</evidence>
<evidence type="ECO:0000256" key="1">
    <source>
        <dbReference type="SAM" id="MobiDB-lite"/>
    </source>
</evidence>
<comment type="caution">
    <text evidence="2">The sequence shown here is derived from an EMBL/GenBank/DDBJ whole genome shotgun (WGS) entry which is preliminary data.</text>
</comment>
<keyword evidence="3" id="KW-1185">Reference proteome</keyword>
<proteinExistence type="predicted"/>
<dbReference type="AlphaFoldDB" id="A0A834HSA6"/>
<organism evidence="2 3">
    <name type="scientific">Rhynchophorus ferrugineus</name>
    <name type="common">Red palm weevil</name>
    <name type="synonym">Curculio ferrugineus</name>
    <dbReference type="NCBI Taxonomy" id="354439"/>
    <lineage>
        <taxon>Eukaryota</taxon>
        <taxon>Metazoa</taxon>
        <taxon>Ecdysozoa</taxon>
        <taxon>Arthropoda</taxon>
        <taxon>Hexapoda</taxon>
        <taxon>Insecta</taxon>
        <taxon>Pterygota</taxon>
        <taxon>Neoptera</taxon>
        <taxon>Endopterygota</taxon>
        <taxon>Coleoptera</taxon>
        <taxon>Polyphaga</taxon>
        <taxon>Cucujiformia</taxon>
        <taxon>Curculionidae</taxon>
        <taxon>Dryophthorinae</taxon>
        <taxon>Rhynchophorus</taxon>
    </lineage>
</organism>
<accession>A0A834HSA6</accession>
<evidence type="ECO:0000313" key="3">
    <source>
        <dbReference type="Proteomes" id="UP000625711"/>
    </source>
</evidence>
<gene>
    <name evidence="2" type="ORF">GWI33_020448</name>
</gene>
<dbReference type="Proteomes" id="UP000625711">
    <property type="component" value="Unassembled WGS sequence"/>
</dbReference>